<dbReference type="GeneID" id="7847246"/>
<feature type="region of interest" description="Disordered" evidence="1">
    <location>
        <begin position="798"/>
        <end position="832"/>
    </location>
</feature>
<evidence type="ECO:0000256" key="2">
    <source>
        <dbReference type="SAM" id="Phobius"/>
    </source>
</evidence>
<dbReference type="Proteomes" id="UP000009168">
    <property type="component" value="Unassembled WGS sequence"/>
</dbReference>
<gene>
    <name evidence="3" type="ORF">TTHERM_00035470</name>
</gene>
<feature type="region of interest" description="Disordered" evidence="1">
    <location>
        <begin position="847"/>
        <end position="905"/>
    </location>
</feature>
<feature type="compositionally biased region" description="Basic and acidic residues" evidence="1">
    <location>
        <begin position="859"/>
        <end position="896"/>
    </location>
</feature>
<evidence type="ECO:0000313" key="3">
    <source>
        <dbReference type="EMBL" id="EAR86582.2"/>
    </source>
</evidence>
<proteinExistence type="predicted"/>
<protein>
    <submittedName>
        <fullName evidence="3">Transmembrane protein, putative</fullName>
    </submittedName>
</protein>
<reference evidence="4" key="1">
    <citation type="journal article" date="2006" name="PLoS Biol.">
        <title>Macronuclear genome sequence of the ciliate Tetrahymena thermophila, a model eukaryote.</title>
        <authorList>
            <person name="Eisen J.A."/>
            <person name="Coyne R.S."/>
            <person name="Wu M."/>
            <person name="Wu D."/>
            <person name="Thiagarajan M."/>
            <person name="Wortman J.R."/>
            <person name="Badger J.H."/>
            <person name="Ren Q."/>
            <person name="Amedeo P."/>
            <person name="Jones K.M."/>
            <person name="Tallon L.J."/>
            <person name="Delcher A.L."/>
            <person name="Salzberg S.L."/>
            <person name="Silva J.C."/>
            <person name="Haas B.J."/>
            <person name="Majoros W.H."/>
            <person name="Farzad M."/>
            <person name="Carlton J.M."/>
            <person name="Smith R.K. Jr."/>
            <person name="Garg J."/>
            <person name="Pearlman R.E."/>
            <person name="Karrer K.M."/>
            <person name="Sun L."/>
            <person name="Manning G."/>
            <person name="Elde N.C."/>
            <person name="Turkewitz A.P."/>
            <person name="Asai D.J."/>
            <person name="Wilkes D.E."/>
            <person name="Wang Y."/>
            <person name="Cai H."/>
            <person name="Collins K."/>
            <person name="Stewart B.A."/>
            <person name="Lee S.R."/>
            <person name="Wilamowska K."/>
            <person name="Weinberg Z."/>
            <person name="Ruzzo W.L."/>
            <person name="Wloga D."/>
            <person name="Gaertig J."/>
            <person name="Frankel J."/>
            <person name="Tsao C.-C."/>
            <person name="Gorovsky M.A."/>
            <person name="Keeling P.J."/>
            <person name="Waller R.F."/>
            <person name="Patron N.J."/>
            <person name="Cherry J.M."/>
            <person name="Stover N.A."/>
            <person name="Krieger C.J."/>
            <person name="del Toro C."/>
            <person name="Ryder H.F."/>
            <person name="Williamson S.C."/>
            <person name="Barbeau R.A."/>
            <person name="Hamilton E.P."/>
            <person name="Orias E."/>
        </authorList>
    </citation>
    <scope>NUCLEOTIDE SEQUENCE [LARGE SCALE GENOMIC DNA]</scope>
    <source>
        <strain evidence="4">SB210</strain>
    </source>
</reference>
<dbReference type="KEGG" id="tet:TTHERM_00035470"/>
<evidence type="ECO:0000256" key="1">
    <source>
        <dbReference type="SAM" id="MobiDB-lite"/>
    </source>
</evidence>
<feature type="transmembrane region" description="Helical" evidence="2">
    <location>
        <begin position="1996"/>
        <end position="2013"/>
    </location>
</feature>
<evidence type="ECO:0000313" key="4">
    <source>
        <dbReference type="Proteomes" id="UP000009168"/>
    </source>
</evidence>
<feature type="compositionally biased region" description="Basic and acidic residues" evidence="1">
    <location>
        <begin position="813"/>
        <end position="828"/>
    </location>
</feature>
<keyword evidence="2" id="KW-0472">Membrane</keyword>
<keyword evidence="4" id="KW-1185">Reference proteome</keyword>
<keyword evidence="2" id="KW-1133">Transmembrane helix</keyword>
<dbReference type="SUPFAM" id="SSF52047">
    <property type="entry name" value="RNI-like"/>
    <property type="match status" value="1"/>
</dbReference>
<name>Q22MH3_TETTS</name>
<dbReference type="HOGENOM" id="CLU_231639_0_0_1"/>
<keyword evidence="2 3" id="KW-0812">Transmembrane</keyword>
<dbReference type="RefSeq" id="XP_977047.2">
    <property type="nucleotide sequence ID" value="XM_971954.2"/>
</dbReference>
<feature type="transmembrane region" description="Helical" evidence="2">
    <location>
        <begin position="1964"/>
        <end position="1984"/>
    </location>
</feature>
<dbReference type="InParanoid" id="Q22MH3"/>
<accession>Q22MH3</accession>
<dbReference type="EMBL" id="GG662720">
    <property type="protein sequence ID" value="EAR86582.2"/>
    <property type="molecule type" value="Genomic_DNA"/>
</dbReference>
<sequence>MNTDFTLPTEYQQLTTEGPFISQKKDLNEVNFSNAKQNSPSNDISHLFNSSGFDQNHLIRNCISENKILDELDKADSANIQKQNDQQEIQMNLEHDYLNRSDIFTQKNNQMNEEILQIRIDHSEDVFEYFEKEPSYQAIEIIDYERFLSLVEFAQIDLKLRKLSKKFKALRITNVDLTTHHLKILQYGILQNRRDLEIQLNNNNIDDQSFFQFLLESRCFKLIQFINNIGILKFIDYIYEKYSGKTIKRRNMLRLTEYNIVLEKSDNDLIITLHTGSNQFRYLKDWSDQYKKYQVVNYDIKQCSKEVVKKILHCEFTNNHLPVILSLSLKVESWNVEQISDILQKLNTVNTLDLGGSIDLAEYDVAKIFFHEKQFKIKDLIIRDIPFKNPAFKLFVQHFLYSDFTITKSIDISNCEINDDKVFLLCENLRVRKERIPLQQIYLQKNPYIGTEGWRRLFSMMIFGRCTAITDLDLRGCLITKSHLQDGIIAGYKSSQRISKKFCIRMPLRTLFVSSSEMTPECWKIFTKEFLFHPKINLENYNFFFTGYFMSNKILTNKCMNDNIIEIRHNESKDTHTLQSSLKQSQKAYQDNELTAYSKTQLNQSGHSTPKSLKVYNLNQLHLEIKKNEQICKSYEDQIFNYPKSSISKDQNSYKINKNTHDDKQIIYQVNDQTFNNKSQFDDITEESEINLNNSHLNLKQDNSQNQQQTKSHFQLNQIHPNSRTQSQTSLNQTKSIFSKETTQKLQIHKINQQDDQNALNILNQSNIDNSFTSIPFQQDQLHLQVCQKNYFCKSQKSKSLNELHSPQQQDQPSKEKQQINEENKIEQNESGIYLNQQNKLKHIENFDNNSNYSNHNNHHNEKFKNQLHSQKIDNYIKEKSRDSDKHNEKENDSQKTKSKSNKEQTLNLIYNSDLDNLKIEQIPGVGSTFSQSVQISYLELLQVKQQQHTQNFQSSQTQPLNMKNESSQQKHLQNNGKLVRLHSYSHQKKNILDKNNFSQQGKNKKIFRSISFNSQNHAQIRFDEYYKQNILNKQVQDKNNSNVVPYYKKSSFGHKHVKSAQEIVENINQVVSQNTFTDIMQNIEEHNNSKTSYNDILNGKNEKTNTPKVFQDDNSQSFQLQAKNSQSDQEQILKNSVSDNENSKNSKNVSQSFLDTNNLQKSLKEQQQIYNGLLSPPKQLSNSKLQDPSLNIPMQFIKTETFDAKNQAKTQNTNDSPNKQKKFIQRQSANIMDNSVNLNKRKASNLQQSYQTDQERAESEKLNFKQMKVVDKYRKNNIFYKKFRAKNEAGVINKQEILGSVENAIYNLLECYTLQKKPHLKQIILHTTDQFPYLSTHIQQQNTTEFQGNISPAGWSRLFFLMQKCQIFVVPLSNNNPQLPITPLFNEKYEYMHPIPEEIIKESSTTELYQNLIFFYINADRLYHKIYKGKLTPIQWLYFNPNSKIKIIKSNCYSTFINLERNIKLDKKENNYTFKTEIIDFNWEGEEKGWKIFALNVMLCKRFQLKQLYLKNVNIDKIIQVLEEYKLKYNKTEIPSQLWNLSILCFSFSSCTSSQQLAKFLFYFFNSDQLKVIYNGKEDSFYIFGQDYQHELLTFNTSDISSRMIDDPYCLNRHIKYPYSLQAPYISQFYVNKKGYFSPHFFTGSICVQLITKFQCNKIIQAFDRQISVYLSNMNKKIQNYLQSRSPSIPAVKLKQFICESNEQKYRTQYSKLIEPCLILHQSREDFTDQIVQFNCSLFEGGSLIIEPQKLKRIVTAVNLINLYQFYFINQQNLQQKQDQQNDFRTYSIQKKINQEIHIYLSLEDKLRMYGEISSLKNSSEQIKLYANYIQYLQHKQYLEKMNQIGMNPTYHHPYNYYNCLYVNNKSVVLMFETTCSNSCGQRCGKTADIIYYYKETYAESQKIPDYLTYIKLNKKVSPYFFSTFLFNKIVDLYSEEHILSLLFCTVYTEDYNYRFFDYVKLLHVYFLIIFQFLVCILVISFSQDMHKYEYLDSSFAYLPLCLSVLLFLWQFQKVVILISKSKQVFAIQSIISRKRTFEKKQTIRNRQQVRQLKNKNTIEDQKCQSQKNLEEIDCSPQSHWLLYKTPLDVYKSNKLIIFFASFKSFVANIAFYSQIFFFSDCVNIFFIYHK</sequence>
<organism evidence="3 4">
    <name type="scientific">Tetrahymena thermophila (strain SB210)</name>
    <dbReference type="NCBI Taxonomy" id="312017"/>
    <lineage>
        <taxon>Eukaryota</taxon>
        <taxon>Sar</taxon>
        <taxon>Alveolata</taxon>
        <taxon>Ciliophora</taxon>
        <taxon>Intramacronucleata</taxon>
        <taxon>Oligohymenophorea</taxon>
        <taxon>Hymenostomatida</taxon>
        <taxon>Tetrahymenina</taxon>
        <taxon>Tetrahymenidae</taxon>
        <taxon>Tetrahymena</taxon>
    </lineage>
</organism>